<organism evidence="2 3">
    <name type="scientific">Zingiber officinale</name>
    <name type="common">Ginger</name>
    <name type="synonym">Amomum zingiber</name>
    <dbReference type="NCBI Taxonomy" id="94328"/>
    <lineage>
        <taxon>Eukaryota</taxon>
        <taxon>Viridiplantae</taxon>
        <taxon>Streptophyta</taxon>
        <taxon>Embryophyta</taxon>
        <taxon>Tracheophyta</taxon>
        <taxon>Spermatophyta</taxon>
        <taxon>Magnoliopsida</taxon>
        <taxon>Liliopsida</taxon>
        <taxon>Zingiberales</taxon>
        <taxon>Zingiberaceae</taxon>
        <taxon>Zingiber</taxon>
    </lineage>
</organism>
<sequence length="206" mass="22189">MATAQDPPRGELEPNLRHRLPLPRWGDRRTTRRAPAERSGGDGTPTAGQLGCGRFPLAQDGVGGGEDGGLEELRAKLMGHLRVAADRMKIATPEAAPEASRPWNLRARKTPNGNPVCAIAGATAAPAAAAGSAAEEERKIGLSVTLTAEEIEEDIYSVTGSRPRRRPKKRPRVVQRQIDGMIENLSLFPGLWLSDITVEAYKVDDD</sequence>
<dbReference type="Proteomes" id="UP000734854">
    <property type="component" value="Unassembled WGS sequence"/>
</dbReference>
<feature type="compositionally biased region" description="Basic and acidic residues" evidence="1">
    <location>
        <begin position="25"/>
        <end position="40"/>
    </location>
</feature>
<name>A0A8J5L5Y9_ZINOF</name>
<comment type="caution">
    <text evidence="2">The sequence shown here is derived from an EMBL/GenBank/DDBJ whole genome shotgun (WGS) entry which is preliminary data.</text>
</comment>
<feature type="region of interest" description="Disordered" evidence="1">
    <location>
        <begin position="1"/>
        <end position="69"/>
    </location>
</feature>
<dbReference type="PANTHER" id="PTHR33130">
    <property type="entry name" value="PUTATIVE (DUF1639)-RELATED"/>
    <property type="match status" value="1"/>
</dbReference>
<gene>
    <name evidence="2" type="ORF">ZIOFF_032852</name>
</gene>
<dbReference type="EMBL" id="JACMSC010000009">
    <property type="protein sequence ID" value="KAG6507503.1"/>
    <property type="molecule type" value="Genomic_DNA"/>
</dbReference>
<protein>
    <submittedName>
        <fullName evidence="2">Uncharacterized protein</fullName>
    </submittedName>
</protein>
<dbReference type="Pfam" id="PF07797">
    <property type="entry name" value="DUF1639"/>
    <property type="match status" value="1"/>
</dbReference>
<proteinExistence type="predicted"/>
<evidence type="ECO:0000256" key="1">
    <source>
        <dbReference type="SAM" id="MobiDB-lite"/>
    </source>
</evidence>
<reference evidence="2 3" key="1">
    <citation type="submission" date="2020-08" db="EMBL/GenBank/DDBJ databases">
        <title>Plant Genome Project.</title>
        <authorList>
            <person name="Zhang R.-G."/>
        </authorList>
    </citation>
    <scope>NUCLEOTIDE SEQUENCE [LARGE SCALE GENOMIC DNA]</scope>
    <source>
        <tissue evidence="2">Rhizome</tissue>
    </source>
</reference>
<evidence type="ECO:0000313" key="2">
    <source>
        <dbReference type="EMBL" id="KAG6507503.1"/>
    </source>
</evidence>
<keyword evidence="3" id="KW-1185">Reference proteome</keyword>
<dbReference type="PANTHER" id="PTHR33130:SF2">
    <property type="entry name" value="OS11G0562266 PROTEIN"/>
    <property type="match status" value="1"/>
</dbReference>
<evidence type="ECO:0000313" key="3">
    <source>
        <dbReference type="Proteomes" id="UP000734854"/>
    </source>
</evidence>
<dbReference type="AlphaFoldDB" id="A0A8J5L5Y9"/>
<accession>A0A8J5L5Y9</accession>
<dbReference type="InterPro" id="IPR012438">
    <property type="entry name" value="DUF1639"/>
</dbReference>